<organism evidence="4 5">
    <name type="scientific">Flavobacterium cheonhonense</name>
    <dbReference type="NCBI Taxonomy" id="706185"/>
    <lineage>
        <taxon>Bacteria</taxon>
        <taxon>Pseudomonadati</taxon>
        <taxon>Bacteroidota</taxon>
        <taxon>Flavobacteriia</taxon>
        <taxon>Flavobacteriales</taxon>
        <taxon>Flavobacteriaceae</taxon>
        <taxon>Flavobacterium</taxon>
    </lineage>
</organism>
<dbReference type="NCBIfam" id="TIGR04131">
    <property type="entry name" value="Bac_Flav_CTERM"/>
    <property type="match status" value="1"/>
</dbReference>
<protein>
    <recommendedName>
        <fullName evidence="6">Gliding motility-associated C-terminal domain-containing protein</fullName>
    </recommendedName>
</protein>
<keyword evidence="1" id="KW-0732">Signal</keyword>
<dbReference type="Gene3D" id="2.60.40.10">
    <property type="entry name" value="Immunoglobulins"/>
    <property type="match status" value="2"/>
</dbReference>
<dbReference type="EMBL" id="BAABCR010000014">
    <property type="protein sequence ID" value="GAA4030262.1"/>
    <property type="molecule type" value="Genomic_DNA"/>
</dbReference>
<comment type="caution">
    <text evidence="4">The sequence shown here is derived from an EMBL/GenBank/DDBJ whole genome shotgun (WGS) entry which is preliminary data.</text>
</comment>
<dbReference type="Pfam" id="PF25778">
    <property type="entry name" value="DUF7948"/>
    <property type="match status" value="1"/>
</dbReference>
<reference evidence="5" key="1">
    <citation type="journal article" date="2019" name="Int. J. Syst. Evol. Microbiol.">
        <title>The Global Catalogue of Microorganisms (GCM) 10K type strain sequencing project: providing services to taxonomists for standard genome sequencing and annotation.</title>
        <authorList>
            <consortium name="The Broad Institute Genomics Platform"/>
            <consortium name="The Broad Institute Genome Sequencing Center for Infectious Disease"/>
            <person name="Wu L."/>
            <person name="Ma J."/>
        </authorList>
    </citation>
    <scope>NUCLEOTIDE SEQUENCE [LARGE SCALE GENOMIC DNA]</scope>
    <source>
        <strain evidence="5">JCM 17064</strain>
    </source>
</reference>
<dbReference type="InterPro" id="IPR013783">
    <property type="entry name" value="Ig-like_fold"/>
</dbReference>
<feature type="domain" description="Ig-like" evidence="2">
    <location>
        <begin position="870"/>
        <end position="940"/>
    </location>
</feature>
<dbReference type="Pfam" id="PF13585">
    <property type="entry name" value="CHU_C"/>
    <property type="match status" value="1"/>
</dbReference>
<evidence type="ECO:0008006" key="6">
    <source>
        <dbReference type="Google" id="ProtNLM"/>
    </source>
</evidence>
<feature type="domain" description="DUF7948" evidence="3">
    <location>
        <begin position="27"/>
        <end position="262"/>
    </location>
</feature>
<accession>A0ABP7TRR6</accession>
<dbReference type="Proteomes" id="UP001500968">
    <property type="component" value="Unassembled WGS sequence"/>
</dbReference>
<feature type="chain" id="PRO_5045471571" description="Gliding motility-associated C-terminal domain-containing protein" evidence="1">
    <location>
        <begin position="19"/>
        <end position="1340"/>
    </location>
</feature>
<feature type="signal peptide" evidence="1">
    <location>
        <begin position="1"/>
        <end position="18"/>
    </location>
</feature>
<dbReference type="Pfam" id="PF19081">
    <property type="entry name" value="Ig_7"/>
    <property type="match status" value="1"/>
</dbReference>
<dbReference type="RefSeq" id="WP_324691561.1">
    <property type="nucleotide sequence ID" value="NZ_BAABCR010000014.1"/>
</dbReference>
<proteinExistence type="predicted"/>
<dbReference type="InterPro" id="IPR010620">
    <property type="entry name" value="SBBP_repeat"/>
</dbReference>
<dbReference type="PANTHER" id="PTHR35580:SF1">
    <property type="entry name" value="PHYTASE-LIKE DOMAIN-CONTAINING PROTEIN"/>
    <property type="match status" value="1"/>
</dbReference>
<evidence type="ECO:0000256" key="1">
    <source>
        <dbReference type="SAM" id="SignalP"/>
    </source>
</evidence>
<keyword evidence="5" id="KW-1185">Reference proteome</keyword>
<evidence type="ECO:0000259" key="3">
    <source>
        <dbReference type="Pfam" id="PF25778"/>
    </source>
</evidence>
<evidence type="ECO:0000259" key="2">
    <source>
        <dbReference type="Pfam" id="PF19081"/>
    </source>
</evidence>
<dbReference type="InterPro" id="IPR044023">
    <property type="entry name" value="Ig_7"/>
</dbReference>
<name>A0ABP7TRR6_9FLAO</name>
<dbReference type="InterPro" id="IPR052918">
    <property type="entry name" value="Motility_Chemotaxis_Reg"/>
</dbReference>
<dbReference type="PANTHER" id="PTHR35580">
    <property type="entry name" value="CELL SURFACE GLYCOPROTEIN (S-LAYER PROTEIN)-LIKE PROTEIN"/>
    <property type="match status" value="1"/>
</dbReference>
<sequence>MKKILLSFLLLFSIVSFSQNLNSSLGFIENKGQIIDQNGKTNNTVKYLLNTNGLNVQLRQNGFSYDVYETKKEFRNDNTEEIKNCLSQKLKVQENYTYTTKYHRIDINFLGYNINSTLIPMDKSVDYYNYYNVNTVPSGILNVYHYKKIMYKNIYPNIDVIFFIPNDKSKPVEYNFIINPGGKISDIQLEFNGARTELIDNKIRISVRFGDMDESLPLSWTEIDQKKKLIDVKYKKIKKNVFTFSSNDLNSINENAIIIDPVPVRLWGTYYGGSGYDTAGSIDIDINNNVYIGGGTGSSTNIATAGSYQSNYNNAESFIVKLDPNGNRIWGSYYPFRAANFKLDKLGNIFLYGEVLNSNPNIPSIGCYQSVKNNYYDTFLIKLDNSGFKLWGTYYGGNNNESLNSICFDSSNNIYITGETNSTGNTFATNGCHQSNNNSNPNFQDAFVSKFDTNGNRIWSTYYGGLGSDSFFNIFVADDGFLYAVGTQNSTTNIATSGAYQTVSNADSGGMIVKFDTNGQRIWGTYICDSSYVMISNIRGNYLYLTGRTWNQNTIATTGTYVDTYQPVPSSSQVTGIENTFVVKFNIQTQQKEWGTYFFELIRAIDTNNNHEIYFSGDTNIPSGIATPDAYMPTKNFYYKCYLIKLNSTGQKIWGTYYGGNMAEQLGYVKIDNSNNIYLYGNTNGSTTGIATNNAHQTTLGSNPDTYLVKFLDCLSVSNANSNSPICIGENLTLNAFGGTNYNWIGPNGFISNQQNPIITNANNLNSGQYTCTITGTNGCDNSVTIDVVVGDLTKPIPNISSLPTISGDCTSIIPVPTATDNCSGVINGTTTNPTNYPLPGTYNFVWTYTDANGNIETQNQTVIISPVALPTVISPQTFCIQQNATLNDITITGQNIQWYDAQNGGNLLSPTSLLQDGVTYYASQTSNSCESSRVPVTINLQNTVAPTGNNPQSFCALQNPTLNDLTINGTNINFYSSSTSTSILATNTLLVDGDTYYATQTNNGCESVNRLPITVNLIFSLNANNYSTSICDEGNDGTELVDLSQFDSNLLNSSGNTFTYYKSFNGAENQIAGEQFNVNHTINLGLNTIFVRIDSSNGCHQIVTLQLNLVPVPVIAITDEVFLCEGSNITVNAGTGFNSYSWSTGATSSSISINQAGNYSVTVTKNYGSVICSSSKSFTVTLSNAPTITSIDTIDWTDVENSITVNVSRLGDYEYAIDGINFQTSNTFSGLPNGNYLVTVRDKNNCGEDTEQVVLLNYPKFFTPNGDGNNDDWRIKFSQYEPNFEVRIFDRYGKLLKIMNNNEAWDGKNNGRQMPSDDYWFYVIRNDGRIHKGHFAMIR</sequence>
<dbReference type="Pfam" id="PF06739">
    <property type="entry name" value="SBBP"/>
    <property type="match status" value="1"/>
</dbReference>
<evidence type="ECO:0000313" key="4">
    <source>
        <dbReference type="EMBL" id="GAA4030262.1"/>
    </source>
</evidence>
<dbReference type="InterPro" id="IPR026341">
    <property type="entry name" value="T9SS_type_B"/>
</dbReference>
<gene>
    <name evidence="4" type="ORF">GCM10022386_12720</name>
</gene>
<evidence type="ECO:0000313" key="5">
    <source>
        <dbReference type="Proteomes" id="UP001500968"/>
    </source>
</evidence>
<dbReference type="InterPro" id="IPR057708">
    <property type="entry name" value="DUF7948"/>
</dbReference>